<sequence>MSKQRGHMPYCRTCGPLGPAMRTTPAFDVVETHRRSYPHHQTSVIPTKTSIIVKGTSK</sequence>
<protein>
    <submittedName>
        <fullName evidence="2">Uncharacterized protein</fullName>
    </submittedName>
</protein>
<proteinExistence type="predicted"/>
<evidence type="ECO:0000313" key="3">
    <source>
        <dbReference type="Proteomes" id="UP000193664"/>
    </source>
</evidence>
<dbReference type="Proteomes" id="UP000193664">
    <property type="component" value="Unassembled WGS sequence"/>
</dbReference>
<dbReference type="RefSeq" id="WP_179142505.1">
    <property type="nucleotide sequence ID" value="NZ_CP097281.1"/>
</dbReference>
<name>A0A1X2ZM52_BIFAD</name>
<evidence type="ECO:0000313" key="2">
    <source>
        <dbReference type="EMBL" id="OSG95517.1"/>
    </source>
</evidence>
<gene>
    <name evidence="2" type="ORF">AD0028_0757</name>
    <name evidence="1" type="ORF">NE692_03270</name>
</gene>
<comment type="caution">
    <text evidence="2">The sequence shown here is derived from an EMBL/GenBank/DDBJ whole genome shotgun (WGS) entry which is preliminary data.</text>
</comment>
<accession>A0A1X2ZM52</accession>
<dbReference type="AlphaFoldDB" id="A0A1X2ZM52"/>
<dbReference type="Proteomes" id="UP001206013">
    <property type="component" value="Unassembled WGS sequence"/>
</dbReference>
<reference evidence="2 3" key="1">
    <citation type="journal article" date="2016" name="Sci. Rep.">
        <title>Evaluation of genetic diversity among strains of the human gut commensal Bifidobacterium adolescentis.</title>
        <authorList>
            <person name="Duranti S."/>
            <person name="Milani C."/>
            <person name="Lugli G.A."/>
            <person name="Mancabelli L."/>
            <person name="Turroni F."/>
            <person name="Ferrario C."/>
            <person name="Mangifesta M."/>
            <person name="Viappiani A."/>
            <person name="Sanchez B."/>
            <person name="Margolles A."/>
            <person name="van Sinderen D."/>
            <person name="Ventura M."/>
        </authorList>
    </citation>
    <scope>NUCLEOTIDE SEQUENCE [LARGE SCALE GENOMIC DNA]</scope>
    <source>
        <strain evidence="2 3">AD2-8</strain>
    </source>
</reference>
<evidence type="ECO:0000313" key="1">
    <source>
        <dbReference type="EMBL" id="MCQ4792484.1"/>
    </source>
</evidence>
<dbReference type="EMBL" id="JANFYM010000002">
    <property type="protein sequence ID" value="MCQ4792484.1"/>
    <property type="molecule type" value="Genomic_DNA"/>
</dbReference>
<reference evidence="1" key="2">
    <citation type="submission" date="2022-06" db="EMBL/GenBank/DDBJ databases">
        <title>Isolation of gut microbiota from human fecal samples.</title>
        <authorList>
            <person name="Pamer E.G."/>
            <person name="Barat B."/>
            <person name="Waligurski E."/>
            <person name="Medina S."/>
            <person name="Paddock L."/>
            <person name="Mostad J."/>
        </authorList>
    </citation>
    <scope>NUCLEOTIDE SEQUENCE</scope>
    <source>
        <strain evidence="1">SL.1.01</strain>
    </source>
</reference>
<organism evidence="2 3">
    <name type="scientific">Bifidobacterium adolescentis</name>
    <dbReference type="NCBI Taxonomy" id="1680"/>
    <lineage>
        <taxon>Bacteria</taxon>
        <taxon>Bacillati</taxon>
        <taxon>Actinomycetota</taxon>
        <taxon>Actinomycetes</taxon>
        <taxon>Bifidobacteriales</taxon>
        <taxon>Bifidobacteriaceae</taxon>
        <taxon>Bifidobacterium</taxon>
    </lineage>
</organism>
<dbReference type="EMBL" id="LNKF01000002">
    <property type="protein sequence ID" value="OSG95517.1"/>
    <property type="molecule type" value="Genomic_DNA"/>
</dbReference>